<dbReference type="EMBL" id="CP000822">
    <property type="protein sequence ID" value="ABV14435.1"/>
    <property type="molecule type" value="Genomic_DNA"/>
</dbReference>
<dbReference type="KEGG" id="cko:CKO_03352"/>
<evidence type="ECO:0000313" key="2">
    <source>
        <dbReference type="Proteomes" id="UP000008148"/>
    </source>
</evidence>
<dbReference type="Proteomes" id="UP000008148">
    <property type="component" value="Chromosome"/>
</dbReference>
<dbReference type="STRING" id="290338.CKO_03352"/>
<dbReference type="HOGENOM" id="CLU_214884_0_0_6"/>
<name>A8ALS2_CITK8</name>
<organism evidence="1 2">
    <name type="scientific">Citrobacter koseri (strain ATCC BAA-895 / CDC 4225-83 / SGSC4696)</name>
    <dbReference type="NCBI Taxonomy" id="290338"/>
    <lineage>
        <taxon>Bacteria</taxon>
        <taxon>Pseudomonadati</taxon>
        <taxon>Pseudomonadota</taxon>
        <taxon>Gammaproteobacteria</taxon>
        <taxon>Enterobacterales</taxon>
        <taxon>Enterobacteriaceae</taxon>
        <taxon>Citrobacter</taxon>
    </lineage>
</organism>
<accession>A8ALS2</accession>
<dbReference type="AlphaFoldDB" id="A8ALS2"/>
<gene>
    <name evidence="1" type="ordered locus">CKO_03352</name>
</gene>
<sequence>MYNLNQCKSAYPWISGKRRHSEDKAGKSQLKGGIFCIVLRLREGCSDLTGKKIS</sequence>
<proteinExistence type="predicted"/>
<reference evidence="1 2" key="1">
    <citation type="submission" date="2007-08" db="EMBL/GenBank/DDBJ databases">
        <authorList>
            <consortium name="The Citrobacter koseri Genome Sequencing Project"/>
            <person name="McClelland M."/>
            <person name="Sanderson E.K."/>
            <person name="Porwollik S."/>
            <person name="Spieth J."/>
            <person name="Clifton W.S."/>
            <person name="Latreille P."/>
            <person name="Courtney L."/>
            <person name="Wang C."/>
            <person name="Pepin K."/>
            <person name="Bhonagiri V."/>
            <person name="Nash W."/>
            <person name="Johnson M."/>
            <person name="Thiruvilangam P."/>
            <person name="Wilson R."/>
        </authorList>
    </citation>
    <scope>NUCLEOTIDE SEQUENCE [LARGE SCALE GENOMIC DNA]</scope>
    <source>
        <strain evidence="2">ATCC BAA-895 / CDC 4225-83 / SGSC4696</strain>
    </source>
</reference>
<evidence type="ECO:0000313" key="1">
    <source>
        <dbReference type="EMBL" id="ABV14435.1"/>
    </source>
</evidence>
<keyword evidence="2" id="KW-1185">Reference proteome</keyword>
<protein>
    <submittedName>
        <fullName evidence="1">Uncharacterized protein</fullName>
    </submittedName>
</protein>